<evidence type="ECO:0000259" key="1">
    <source>
        <dbReference type="Pfam" id="PF09636"/>
    </source>
</evidence>
<evidence type="ECO:0008006" key="5">
    <source>
        <dbReference type="Google" id="ProtNLM"/>
    </source>
</evidence>
<evidence type="ECO:0000313" key="3">
    <source>
        <dbReference type="EMBL" id="ABO54283.1"/>
    </source>
</evidence>
<dbReference type="AlphaFoldDB" id="A4JDD0"/>
<evidence type="ECO:0000259" key="2">
    <source>
        <dbReference type="Pfam" id="PF16778"/>
    </source>
</evidence>
<dbReference type="InterPro" id="IPR019094">
    <property type="entry name" value="Phage_SP-beta_YorD"/>
</dbReference>
<feature type="domain" description="Bacteriophage SP-beta YorD" evidence="1">
    <location>
        <begin position="12"/>
        <end position="68"/>
    </location>
</feature>
<accession>A4JDD0</accession>
<dbReference type="HOGENOM" id="CLU_1773930_0_0_4"/>
<organism evidence="3 4">
    <name type="scientific">Burkholderia vietnamiensis (strain G4 / LMG 22486)</name>
    <name type="common">Burkholderia cepacia (strain R1808)</name>
    <dbReference type="NCBI Taxonomy" id="269482"/>
    <lineage>
        <taxon>Bacteria</taxon>
        <taxon>Pseudomonadati</taxon>
        <taxon>Pseudomonadota</taxon>
        <taxon>Betaproteobacteria</taxon>
        <taxon>Burkholderiales</taxon>
        <taxon>Burkholderiaceae</taxon>
        <taxon>Burkholderia</taxon>
        <taxon>Burkholderia cepacia complex</taxon>
    </lineage>
</organism>
<gene>
    <name evidence="3" type="ordered locus">Bcep1808_1273</name>
</gene>
<dbReference type="Proteomes" id="UP000002287">
    <property type="component" value="Chromosome 1"/>
</dbReference>
<feature type="domain" description="Phage tail assembly chaperone-like" evidence="2">
    <location>
        <begin position="75"/>
        <end position="136"/>
    </location>
</feature>
<dbReference type="KEGG" id="bvi:Bcep1808_1273"/>
<sequence length="138" mass="15699">MKSTEYTHDHMVLALKRMYPQLVSGADYRTAHPVGQDGKQSGPPFIVHWASESVPQPKDTEVDAFFSSNEESIRAEHVRLFRDMALRGSDSRTVAPPDAPDSVKELVKQWTEYRELLRDIPNQSGFPFEVDWPEAPTD</sequence>
<dbReference type="Pfam" id="PF16778">
    <property type="entry name" value="Phage_tail_APC"/>
    <property type="match status" value="1"/>
</dbReference>
<dbReference type="Pfam" id="PF09636">
    <property type="entry name" value="XkdW"/>
    <property type="match status" value="1"/>
</dbReference>
<proteinExistence type="predicted"/>
<dbReference type="eggNOG" id="ENOG502ZCYP">
    <property type="taxonomic scope" value="Bacteria"/>
</dbReference>
<evidence type="ECO:0000313" key="4">
    <source>
        <dbReference type="Proteomes" id="UP000002287"/>
    </source>
</evidence>
<protein>
    <recommendedName>
        <fullName evidence="5">Phage tail protein</fullName>
    </recommendedName>
</protein>
<dbReference type="InterPro" id="IPR031893">
    <property type="entry name" value="Phage_tail_APC"/>
</dbReference>
<reference evidence="4" key="1">
    <citation type="submission" date="2007-03" db="EMBL/GenBank/DDBJ databases">
        <title>Complete sequence of chromosome 1 of Burkholderia vietnamiensis G4.</title>
        <authorList>
            <consortium name="US DOE Joint Genome Institute"/>
            <person name="Copeland A."/>
            <person name="Lucas S."/>
            <person name="Lapidus A."/>
            <person name="Barry K."/>
            <person name="Detter J.C."/>
            <person name="Glavina del Rio T."/>
            <person name="Hammon N."/>
            <person name="Israni S."/>
            <person name="Dalin E."/>
            <person name="Tice H."/>
            <person name="Pitluck S."/>
            <person name="Chain P."/>
            <person name="Malfatti S."/>
            <person name="Shin M."/>
            <person name="Vergez L."/>
            <person name="Schmutz J."/>
            <person name="Larimer F."/>
            <person name="Land M."/>
            <person name="Hauser L."/>
            <person name="Kyrpides N."/>
            <person name="Tiedje J."/>
            <person name="Richardson P."/>
        </authorList>
    </citation>
    <scope>NUCLEOTIDE SEQUENCE [LARGE SCALE GENOMIC DNA]</scope>
    <source>
        <strain evidence="4">G4 / LMG 22486</strain>
    </source>
</reference>
<name>A4JDD0_BURVG</name>
<dbReference type="EMBL" id="CP000614">
    <property type="protein sequence ID" value="ABO54283.1"/>
    <property type="molecule type" value="Genomic_DNA"/>
</dbReference>